<protein>
    <submittedName>
        <fullName evidence="1">Uncharacterized protein</fullName>
    </submittedName>
</protein>
<proteinExistence type="predicted"/>
<organism evidence="1 2">
    <name type="scientific">Apiospora marii</name>
    <dbReference type="NCBI Taxonomy" id="335849"/>
    <lineage>
        <taxon>Eukaryota</taxon>
        <taxon>Fungi</taxon>
        <taxon>Dikarya</taxon>
        <taxon>Ascomycota</taxon>
        <taxon>Pezizomycotina</taxon>
        <taxon>Sordariomycetes</taxon>
        <taxon>Xylariomycetidae</taxon>
        <taxon>Amphisphaeriales</taxon>
        <taxon>Apiosporaceae</taxon>
        <taxon>Apiospora</taxon>
    </lineage>
</organism>
<reference evidence="1 2" key="1">
    <citation type="submission" date="2023-01" db="EMBL/GenBank/DDBJ databases">
        <title>Analysis of 21 Apiospora genomes using comparative genomics revels a genus with tremendous synthesis potential of carbohydrate active enzymes and secondary metabolites.</title>
        <authorList>
            <person name="Sorensen T."/>
        </authorList>
    </citation>
    <scope>NUCLEOTIDE SEQUENCE [LARGE SCALE GENOMIC DNA]</scope>
    <source>
        <strain evidence="1 2">CBS 20057</strain>
    </source>
</reference>
<keyword evidence="2" id="KW-1185">Reference proteome</keyword>
<evidence type="ECO:0000313" key="1">
    <source>
        <dbReference type="EMBL" id="KAK8037697.1"/>
    </source>
</evidence>
<dbReference type="EMBL" id="JAQQWI010000002">
    <property type="protein sequence ID" value="KAK8037697.1"/>
    <property type="molecule type" value="Genomic_DNA"/>
</dbReference>
<evidence type="ECO:0000313" key="2">
    <source>
        <dbReference type="Proteomes" id="UP001396898"/>
    </source>
</evidence>
<accession>A0ABR1STP3</accession>
<sequence>MIKETVDLFSSLRIIYVPSAFRFTGRDSLLRSVNYYTAAPEFNYHVNNHVKRQSTAWIPTRFGDDLPTPYTSRPHLLSLTISDRDGLRVSLCILGQLVVVLAARGAAEAAQGLDGGPDGGVPGAALLLPDLGGGEELVEVAGRHHELEGPELVVVAVLGLELGLGAAGEEHVELVPGVEGQDEACEVVVLGRVLELVVALRVQPRELVAALAPHLVEGRLVRRLLCLGHDAEPLDHQGLGVRGDVGLDARVDGGGGGLELFRELGNLARAGSGDGWRGNGWYIQLSETHLVGRTLQHVGYIHIQDADLEHGEVLLDPAHQGLFRDLLEVGAHEEVVRDDVAHNQLGDRRLGDLGVPPSLLEIGLLDGGHAGGGFEEALVDGEIRVVELGLGLAEPLHPLEVLLWVPVVFLGPGGCVLEPPIVVDGSHGSGGWN</sequence>
<gene>
    <name evidence="1" type="ORF">PG991_001043</name>
</gene>
<dbReference type="Proteomes" id="UP001396898">
    <property type="component" value="Unassembled WGS sequence"/>
</dbReference>
<name>A0ABR1STP3_9PEZI</name>
<comment type="caution">
    <text evidence="1">The sequence shown here is derived from an EMBL/GenBank/DDBJ whole genome shotgun (WGS) entry which is preliminary data.</text>
</comment>